<protein>
    <recommendedName>
        <fullName evidence="7">NlpC/P60 domain-containing protein</fullName>
    </recommendedName>
</protein>
<keyword evidence="6" id="KW-1133">Transmembrane helix</keyword>
<name>A0A0E2HFF0_9FIRM</name>
<keyword evidence="6" id="KW-0812">Transmembrane</keyword>
<dbReference type="InterPro" id="IPR051202">
    <property type="entry name" value="Peptidase_C40"/>
</dbReference>
<dbReference type="SUPFAM" id="SSF54001">
    <property type="entry name" value="Cysteine proteinases"/>
    <property type="match status" value="1"/>
</dbReference>
<dbReference type="InterPro" id="IPR000064">
    <property type="entry name" value="NLP_P60_dom"/>
</dbReference>
<dbReference type="GO" id="GO:0006508">
    <property type="term" value="P:proteolysis"/>
    <property type="evidence" value="ECO:0007669"/>
    <property type="project" value="UniProtKB-KW"/>
</dbReference>
<dbReference type="Proteomes" id="UP000013085">
    <property type="component" value="Unassembled WGS sequence"/>
</dbReference>
<evidence type="ECO:0000256" key="2">
    <source>
        <dbReference type="ARBA" id="ARBA00022670"/>
    </source>
</evidence>
<keyword evidence="6" id="KW-0472">Membrane</keyword>
<feature type="domain" description="NlpC/P60" evidence="7">
    <location>
        <begin position="452"/>
        <end position="577"/>
    </location>
</feature>
<dbReference type="HOGENOM" id="CLU_012396_2_0_9"/>
<dbReference type="InterPro" id="IPR038765">
    <property type="entry name" value="Papain-like_cys_pep_sf"/>
</dbReference>
<evidence type="ECO:0000256" key="4">
    <source>
        <dbReference type="ARBA" id="ARBA00022807"/>
    </source>
</evidence>
<comment type="caution">
    <text evidence="8">The sequence shown here is derived from an EMBL/GenBank/DDBJ whole genome shotgun (WGS) entry which is preliminary data.</text>
</comment>
<keyword evidence="5" id="KW-0175">Coiled coil</keyword>
<evidence type="ECO:0000256" key="5">
    <source>
        <dbReference type="SAM" id="Coils"/>
    </source>
</evidence>
<evidence type="ECO:0000256" key="3">
    <source>
        <dbReference type="ARBA" id="ARBA00022801"/>
    </source>
</evidence>
<evidence type="ECO:0000256" key="1">
    <source>
        <dbReference type="ARBA" id="ARBA00007074"/>
    </source>
</evidence>
<evidence type="ECO:0000313" key="9">
    <source>
        <dbReference type="Proteomes" id="UP000013085"/>
    </source>
</evidence>
<evidence type="ECO:0000313" key="8">
    <source>
        <dbReference type="EMBL" id="ENZ19139.1"/>
    </source>
</evidence>
<proteinExistence type="inferred from homology"/>
<dbReference type="PROSITE" id="PS51935">
    <property type="entry name" value="NLPC_P60"/>
    <property type="match status" value="1"/>
</dbReference>
<reference evidence="8 9" key="1">
    <citation type="submission" date="2013-01" db="EMBL/GenBank/DDBJ databases">
        <title>The Genome Sequence of Clostridium clostridioforme 90A8.</title>
        <authorList>
            <consortium name="The Broad Institute Genome Sequencing Platform"/>
            <person name="Earl A."/>
            <person name="Ward D."/>
            <person name="Feldgarden M."/>
            <person name="Gevers D."/>
            <person name="Courvalin P."/>
            <person name="Lambert T."/>
            <person name="Walker B."/>
            <person name="Young S.K."/>
            <person name="Zeng Q."/>
            <person name="Gargeya S."/>
            <person name="Fitzgerald M."/>
            <person name="Haas B."/>
            <person name="Abouelleil A."/>
            <person name="Alvarado L."/>
            <person name="Arachchi H.M."/>
            <person name="Berlin A.M."/>
            <person name="Chapman S.B."/>
            <person name="Dewar J."/>
            <person name="Goldberg J."/>
            <person name="Griggs A."/>
            <person name="Gujja S."/>
            <person name="Hansen M."/>
            <person name="Howarth C."/>
            <person name="Imamovic A."/>
            <person name="Larimer J."/>
            <person name="McCowan C."/>
            <person name="Murphy C."/>
            <person name="Neiman D."/>
            <person name="Pearson M."/>
            <person name="Priest M."/>
            <person name="Roberts A."/>
            <person name="Saif S."/>
            <person name="Shea T."/>
            <person name="Sisk P."/>
            <person name="Sykes S."/>
            <person name="Wortman J."/>
            <person name="Nusbaum C."/>
            <person name="Birren B."/>
        </authorList>
    </citation>
    <scope>NUCLEOTIDE SEQUENCE [LARGE SCALE GENOMIC DNA]</scope>
    <source>
        <strain evidence="8 9">90A8</strain>
    </source>
</reference>
<dbReference type="PATRIC" id="fig|999408.3.peg.559"/>
<comment type="similarity">
    <text evidence="1">Belongs to the peptidase C40 family.</text>
</comment>
<dbReference type="Pfam" id="PF00877">
    <property type="entry name" value="NLPC_P60"/>
    <property type="match status" value="1"/>
</dbReference>
<dbReference type="RefSeq" id="WP_002304377.1">
    <property type="nucleotide sequence ID" value="NZ_KB850987.1"/>
</dbReference>
<feature type="transmembrane region" description="Helical" evidence="6">
    <location>
        <begin position="235"/>
        <end position="259"/>
    </location>
</feature>
<keyword evidence="3" id="KW-0378">Hydrolase</keyword>
<dbReference type="EMBL" id="AGYR01000005">
    <property type="protein sequence ID" value="ENZ19139.1"/>
    <property type="molecule type" value="Genomic_DNA"/>
</dbReference>
<sequence>MAKRPTRLRFTEDDLADSHVKKAADRADKAVDRAEKAADKLASKKAKPKLKLETDAAGSRKAKLRFEKAEFTEIERPSVAKHMASRGAAVTLTSKAHRAVSEYEDDNIGVQAVQETTKAVESTVYTVDHAVYSHKLKAYDKAEKLVEKSDKANVNALYEKFKKDNPDAGSNPFSRWQQKRAIKKEYAAAKAGKNTASTTASASKGAGKATGKAAQGAKNITERVTEFCTTHSKTILFVLIAGLLFMILSGMFSSCSAMFQGGTQIILGTSFTAKEEDIIGADNDYKALEAALRNKINNIERTHSGYDEYRYDLDEINHNPYELAAYLTVKFEDYTRDEVQATLQWLFEQQYELTLTEVVEIRTRTTSSTDPETGETTTEEEDYEYYILNVKLRNKGLNSVISNSGLSEDDMERYRILLQTRGNRPDIFGNDIYATPGGEYTDYDIPGEALTDTRFANMIREAEKYLGYPYVWGGSSPSTSFDCSGFVSYVINHCGNGWSVGRLTANGLMGVCDIIPKSSAKPGDLIFFQGTYDTSGASHVGIYVGNGMMIHCGNPISYASIESNYWQQHFYCFGRIRN</sequence>
<dbReference type="PANTHER" id="PTHR47053:SF5">
    <property type="entry name" value="BIFUNCTIONAL MURAMIDASE_DL-ENDOPEPTIDASE CWLT"/>
    <property type="match status" value="1"/>
</dbReference>
<organism evidence="8 9">
    <name type="scientific">[Clostridium] clostridioforme 90A8</name>
    <dbReference type="NCBI Taxonomy" id="999408"/>
    <lineage>
        <taxon>Bacteria</taxon>
        <taxon>Bacillati</taxon>
        <taxon>Bacillota</taxon>
        <taxon>Clostridia</taxon>
        <taxon>Lachnospirales</taxon>
        <taxon>Lachnospiraceae</taxon>
        <taxon>Enterocloster</taxon>
    </lineage>
</organism>
<dbReference type="NCBIfam" id="NF045974">
    <property type="entry name" value="conju_CD1108"/>
    <property type="match status" value="1"/>
</dbReference>
<dbReference type="GO" id="GO:0008234">
    <property type="term" value="F:cysteine-type peptidase activity"/>
    <property type="evidence" value="ECO:0007669"/>
    <property type="project" value="UniProtKB-KW"/>
</dbReference>
<accession>A0A0E2HFF0</accession>
<keyword evidence="2" id="KW-0645">Protease</keyword>
<dbReference type="AlphaFoldDB" id="A0A0E2HFF0"/>
<evidence type="ECO:0000259" key="7">
    <source>
        <dbReference type="PROSITE" id="PS51935"/>
    </source>
</evidence>
<gene>
    <name evidence="8" type="ORF">HMPREF1090_00522</name>
</gene>
<evidence type="ECO:0000256" key="6">
    <source>
        <dbReference type="SAM" id="Phobius"/>
    </source>
</evidence>
<dbReference type="Gene3D" id="3.90.1720.10">
    <property type="entry name" value="endopeptidase domain like (from Nostoc punctiforme)"/>
    <property type="match status" value="1"/>
</dbReference>
<dbReference type="PANTHER" id="PTHR47053">
    <property type="entry name" value="MUREIN DD-ENDOPEPTIDASE MEPH-RELATED"/>
    <property type="match status" value="1"/>
</dbReference>
<keyword evidence="4" id="KW-0788">Thiol protease</keyword>
<dbReference type="GeneID" id="86056493"/>
<feature type="coiled-coil region" evidence="5">
    <location>
        <begin position="20"/>
        <end position="47"/>
    </location>
</feature>